<dbReference type="InterPro" id="IPR039426">
    <property type="entry name" value="TonB-dep_rcpt-like"/>
</dbReference>
<dbReference type="AlphaFoldDB" id="A0A177NI16"/>
<keyword evidence="5 12" id="KW-0812">Transmembrane</keyword>
<dbReference type="PANTHER" id="PTHR32552:SF68">
    <property type="entry name" value="FERRICHROME OUTER MEMBRANE TRANSPORTER_PHAGE RECEPTOR"/>
    <property type="match status" value="1"/>
</dbReference>
<dbReference type="EMBL" id="LUUK01000179">
    <property type="protein sequence ID" value="OAI17224.1"/>
    <property type="molecule type" value="Genomic_DNA"/>
</dbReference>
<evidence type="ECO:0000256" key="9">
    <source>
        <dbReference type="ARBA" id="ARBA00023077"/>
    </source>
</evidence>
<evidence type="ECO:0000256" key="3">
    <source>
        <dbReference type="ARBA" id="ARBA00022452"/>
    </source>
</evidence>
<comment type="similarity">
    <text evidence="12">Belongs to the TonB-dependent receptor family.</text>
</comment>
<evidence type="ECO:0000256" key="8">
    <source>
        <dbReference type="ARBA" id="ARBA00023065"/>
    </source>
</evidence>
<dbReference type="InterPro" id="IPR036942">
    <property type="entry name" value="Beta-barrel_TonB_sf"/>
</dbReference>
<sequence length="205" mass="22253">MSNAETAVKPRFGIVWQPFNELSVYGNYVENFGLSQGHNANQQPLPALTAQQYEAGVKTEWFDGKLTGSLAWFEITKQNLPIPDTSPLGLLNGAMVAIGEVRSRGVELDLAGEILPGWRVIGNYAYVDARVINDSDSSGGTGNVGHRLPNVPRNAASLWNTYELQDTALRGLKFGAGVVMRDQREGDLTNDIQLPGYATVDLMAS</sequence>
<keyword evidence="15" id="KW-1185">Reference proteome</keyword>
<evidence type="ECO:0000256" key="6">
    <source>
        <dbReference type="ARBA" id="ARBA00022729"/>
    </source>
</evidence>
<dbReference type="PANTHER" id="PTHR32552">
    <property type="entry name" value="FERRICHROME IRON RECEPTOR-RELATED"/>
    <property type="match status" value="1"/>
</dbReference>
<keyword evidence="3 12" id="KW-1134">Transmembrane beta strand</keyword>
<dbReference type="GO" id="GO:0015344">
    <property type="term" value="F:siderophore uptake transmembrane transporter activity"/>
    <property type="evidence" value="ECO:0007669"/>
    <property type="project" value="TreeGrafter"/>
</dbReference>
<comment type="subcellular location">
    <subcellularLocation>
        <location evidence="1 12">Cell outer membrane</location>
        <topology evidence="1 12">Multi-pass membrane protein</topology>
    </subcellularLocation>
</comment>
<name>A0A177NI16_9GAMM</name>
<gene>
    <name evidence="14" type="ORF">A1355_08635</name>
</gene>
<evidence type="ECO:0000256" key="12">
    <source>
        <dbReference type="PROSITE-ProRule" id="PRU01360"/>
    </source>
</evidence>
<dbReference type="InterPro" id="IPR000531">
    <property type="entry name" value="Beta-barrel_TonB"/>
</dbReference>
<dbReference type="GO" id="GO:0009279">
    <property type="term" value="C:cell outer membrane"/>
    <property type="evidence" value="ECO:0007669"/>
    <property type="project" value="UniProtKB-SubCell"/>
</dbReference>
<dbReference type="SUPFAM" id="SSF56935">
    <property type="entry name" value="Porins"/>
    <property type="match status" value="1"/>
</dbReference>
<keyword evidence="7" id="KW-0408">Iron</keyword>
<keyword evidence="8" id="KW-0406">Ion transport</keyword>
<proteinExistence type="inferred from homology"/>
<protein>
    <recommendedName>
        <fullName evidence="13">TonB-dependent receptor-like beta-barrel domain-containing protein</fullName>
    </recommendedName>
</protein>
<evidence type="ECO:0000313" key="15">
    <source>
        <dbReference type="Proteomes" id="UP000077628"/>
    </source>
</evidence>
<evidence type="ECO:0000256" key="5">
    <source>
        <dbReference type="ARBA" id="ARBA00022692"/>
    </source>
</evidence>
<dbReference type="Pfam" id="PF00593">
    <property type="entry name" value="TonB_dep_Rec_b-barrel"/>
    <property type="match status" value="1"/>
</dbReference>
<dbReference type="STRING" id="702114.A1355_08635"/>
<accession>A0A177NI16</accession>
<dbReference type="Gene3D" id="2.40.170.20">
    <property type="entry name" value="TonB-dependent receptor, beta-barrel domain"/>
    <property type="match status" value="1"/>
</dbReference>
<keyword evidence="6" id="KW-0732">Signal</keyword>
<evidence type="ECO:0000259" key="13">
    <source>
        <dbReference type="Pfam" id="PF00593"/>
    </source>
</evidence>
<organism evidence="14 15">
    <name type="scientific">Methylomonas koyamae</name>
    <dbReference type="NCBI Taxonomy" id="702114"/>
    <lineage>
        <taxon>Bacteria</taxon>
        <taxon>Pseudomonadati</taxon>
        <taxon>Pseudomonadota</taxon>
        <taxon>Gammaproteobacteria</taxon>
        <taxon>Methylococcales</taxon>
        <taxon>Methylococcaceae</taxon>
        <taxon>Methylomonas</taxon>
    </lineage>
</organism>
<evidence type="ECO:0000256" key="2">
    <source>
        <dbReference type="ARBA" id="ARBA00022448"/>
    </source>
</evidence>
<dbReference type="RefSeq" id="WP_064029784.1">
    <property type="nucleotide sequence ID" value="NZ_LUUK01000179.1"/>
</dbReference>
<dbReference type="PROSITE" id="PS52016">
    <property type="entry name" value="TONB_DEPENDENT_REC_3"/>
    <property type="match status" value="1"/>
</dbReference>
<evidence type="ECO:0000313" key="14">
    <source>
        <dbReference type="EMBL" id="OAI17224.1"/>
    </source>
</evidence>
<keyword evidence="11 12" id="KW-0998">Cell outer membrane</keyword>
<evidence type="ECO:0000256" key="10">
    <source>
        <dbReference type="ARBA" id="ARBA00023136"/>
    </source>
</evidence>
<keyword evidence="9" id="KW-0798">TonB box</keyword>
<evidence type="ECO:0000256" key="11">
    <source>
        <dbReference type="ARBA" id="ARBA00023237"/>
    </source>
</evidence>
<comment type="caution">
    <text evidence="14">The sequence shown here is derived from an EMBL/GenBank/DDBJ whole genome shotgun (WGS) entry which is preliminary data.</text>
</comment>
<reference evidence="15" key="1">
    <citation type="submission" date="2016-03" db="EMBL/GenBank/DDBJ databases">
        <authorList>
            <person name="Heylen K."/>
            <person name="De Vos P."/>
            <person name="Vekeman B."/>
        </authorList>
    </citation>
    <scope>NUCLEOTIDE SEQUENCE [LARGE SCALE GENOMIC DNA]</scope>
    <source>
        <strain evidence="15">R-45383</strain>
    </source>
</reference>
<feature type="domain" description="TonB-dependent receptor-like beta-barrel" evidence="13">
    <location>
        <begin position="5"/>
        <end position="205"/>
    </location>
</feature>
<evidence type="ECO:0000256" key="1">
    <source>
        <dbReference type="ARBA" id="ARBA00004571"/>
    </source>
</evidence>
<dbReference type="Proteomes" id="UP000077628">
    <property type="component" value="Unassembled WGS sequence"/>
</dbReference>
<evidence type="ECO:0000256" key="4">
    <source>
        <dbReference type="ARBA" id="ARBA00022496"/>
    </source>
</evidence>
<keyword evidence="10 12" id="KW-0472">Membrane</keyword>
<keyword evidence="2 12" id="KW-0813">Transport</keyword>
<evidence type="ECO:0000256" key="7">
    <source>
        <dbReference type="ARBA" id="ARBA00023004"/>
    </source>
</evidence>
<keyword evidence="4" id="KW-0410">Iron transport</keyword>